<reference evidence="2 3" key="1">
    <citation type="journal article" date="2011" name="PLoS Genet.">
        <title>Genome sequencing and comparative transcriptomics of the model entomopathogenic fungi Metarhizium anisopliae and M. acridum.</title>
        <authorList>
            <person name="Gao Q."/>
            <person name="Jin K."/>
            <person name="Ying S.H."/>
            <person name="Zhang Y."/>
            <person name="Xiao G."/>
            <person name="Shang Y."/>
            <person name="Duan Z."/>
            <person name="Hu X."/>
            <person name="Xie X.Q."/>
            <person name="Zhou G."/>
            <person name="Peng G."/>
            <person name="Luo Z."/>
            <person name="Huang W."/>
            <person name="Wang B."/>
            <person name="Fang W."/>
            <person name="Wang S."/>
            <person name="Zhong Y."/>
            <person name="Ma L.J."/>
            <person name="St Leger R.J."/>
            <person name="Zhao G.P."/>
            <person name="Pei Y."/>
            <person name="Feng M.G."/>
            <person name="Xia Y."/>
            <person name="Wang C."/>
        </authorList>
    </citation>
    <scope>NUCLEOTIDE SEQUENCE [LARGE SCALE GENOMIC DNA]</scope>
    <source>
        <strain evidence="3">ARSEF 23 / ATCC MYA-3075</strain>
    </source>
</reference>
<dbReference type="RefSeq" id="XP_011411534.1">
    <property type="nucleotide sequence ID" value="XM_011413232.1"/>
</dbReference>
<protein>
    <submittedName>
        <fullName evidence="2">Uncharacterized protein</fullName>
    </submittedName>
</protein>
<dbReference type="AlphaFoldDB" id="A0A0B2XGT1"/>
<dbReference type="KEGG" id="maj:MAA_11252"/>
<sequence length="164" mass="17628">MAARGSNISASTQNRILIWRSEVASALDDAASSAASSTGIAFSLSDTHSSAGNSLSQRQHSAGAMSRGRRFWRRIARRLSGGRFGGFEDEDLDHEPAIKTAMYRAPPPPPPPVDARGIDTIEEAVSLGEESSDDKVGTGRGLREKHERLERAARLLDQNRAATS</sequence>
<proteinExistence type="predicted"/>
<reference evidence="2 3" key="2">
    <citation type="journal article" date="2014" name="Proc. Natl. Acad. Sci. U.S.A.">
        <title>Trajectory and genomic determinants of fungal-pathogen speciation and host adaptation.</title>
        <authorList>
            <person name="Hu X."/>
            <person name="Xiao G."/>
            <person name="Zheng P."/>
            <person name="Shang Y."/>
            <person name="Su Y."/>
            <person name="Zhang X."/>
            <person name="Liu X."/>
            <person name="Zhan S."/>
            <person name="St Leger R.J."/>
            <person name="Wang C."/>
        </authorList>
    </citation>
    <scope>GENOME REANNOTATION</scope>
    <source>
        <strain evidence="3">ARSEF 23 / ATCC MYA-3075</strain>
    </source>
</reference>
<feature type="compositionally biased region" description="Polar residues" evidence="1">
    <location>
        <begin position="46"/>
        <end position="60"/>
    </location>
</feature>
<dbReference type="Proteomes" id="UP000002498">
    <property type="component" value="Unassembled WGS sequence"/>
</dbReference>
<gene>
    <name evidence="2" type="ORF">MAA_11252</name>
</gene>
<accession>A0A0B2XGT1</accession>
<comment type="caution">
    <text evidence="2">The sequence shown here is derived from an EMBL/GenBank/DDBJ whole genome shotgun (WGS) entry which is preliminary data.</text>
</comment>
<feature type="compositionally biased region" description="Basic and acidic residues" evidence="1">
    <location>
        <begin position="133"/>
        <end position="154"/>
    </location>
</feature>
<feature type="region of interest" description="Disordered" evidence="1">
    <location>
        <begin position="125"/>
        <end position="164"/>
    </location>
</feature>
<dbReference type="HOGENOM" id="CLU_1556279_0_0_1"/>
<evidence type="ECO:0000313" key="2">
    <source>
        <dbReference type="EMBL" id="KHO11174.1"/>
    </source>
</evidence>
<dbReference type="OrthoDB" id="4897217at2759"/>
<evidence type="ECO:0000313" key="3">
    <source>
        <dbReference type="Proteomes" id="UP000002498"/>
    </source>
</evidence>
<dbReference type="GeneID" id="23632700"/>
<organism evidence="2 3">
    <name type="scientific">Metarhizium robertsii (strain ARSEF 23 / ATCC MYA-3075)</name>
    <name type="common">Metarhizium anisopliae (strain ARSEF 23)</name>
    <dbReference type="NCBI Taxonomy" id="655844"/>
    <lineage>
        <taxon>Eukaryota</taxon>
        <taxon>Fungi</taxon>
        <taxon>Dikarya</taxon>
        <taxon>Ascomycota</taxon>
        <taxon>Pezizomycotina</taxon>
        <taxon>Sordariomycetes</taxon>
        <taxon>Hypocreomycetidae</taxon>
        <taxon>Hypocreales</taxon>
        <taxon>Clavicipitaceae</taxon>
        <taxon>Metarhizium</taxon>
    </lineage>
</organism>
<evidence type="ECO:0000256" key="1">
    <source>
        <dbReference type="SAM" id="MobiDB-lite"/>
    </source>
</evidence>
<keyword evidence="3" id="KW-1185">Reference proteome</keyword>
<feature type="region of interest" description="Disordered" evidence="1">
    <location>
        <begin position="46"/>
        <end position="67"/>
    </location>
</feature>
<name>A0A0B2XGT1_METRA</name>
<dbReference type="EMBL" id="ADNJ02000005">
    <property type="protein sequence ID" value="KHO11174.1"/>
    <property type="molecule type" value="Genomic_DNA"/>
</dbReference>